<dbReference type="Proteomes" id="UP000219788">
    <property type="component" value="Unassembled WGS sequence"/>
</dbReference>
<dbReference type="AlphaFoldDB" id="A0A2A7U7U9"/>
<keyword evidence="2" id="KW-0378">Hydrolase</keyword>
<dbReference type="OrthoDB" id="9815222at2"/>
<proteinExistence type="predicted"/>
<dbReference type="SUPFAM" id="SSF52540">
    <property type="entry name" value="P-loop containing nucleoside triphosphate hydrolases"/>
    <property type="match status" value="1"/>
</dbReference>
<evidence type="ECO:0000313" key="3">
    <source>
        <dbReference type="Proteomes" id="UP000219788"/>
    </source>
</evidence>
<gene>
    <name evidence="2" type="ORF">CRM76_00600</name>
</gene>
<protein>
    <submittedName>
        <fullName evidence="2">Helicase</fullName>
    </submittedName>
</protein>
<feature type="domain" description="DEAD/DEAH-box helicase" evidence="1">
    <location>
        <begin position="130"/>
        <end position="214"/>
    </location>
</feature>
<dbReference type="GO" id="GO:0003676">
    <property type="term" value="F:nucleic acid binding"/>
    <property type="evidence" value="ECO:0007669"/>
    <property type="project" value="InterPro"/>
</dbReference>
<dbReference type="InterPro" id="IPR011545">
    <property type="entry name" value="DEAD/DEAH_box_helicase_dom"/>
</dbReference>
<dbReference type="RefSeq" id="WP_127519426.1">
    <property type="nucleotide sequence ID" value="NZ_PDDV01000004.1"/>
</dbReference>
<dbReference type="GO" id="GO:0036297">
    <property type="term" value="P:interstrand cross-link repair"/>
    <property type="evidence" value="ECO:0007669"/>
    <property type="project" value="TreeGrafter"/>
</dbReference>
<name>A0A2A7U7U9_EDWTA</name>
<feature type="non-terminal residue" evidence="2">
    <location>
        <position position="216"/>
    </location>
</feature>
<organism evidence="2 3">
    <name type="scientific">Edwardsiella tarda</name>
    <dbReference type="NCBI Taxonomy" id="636"/>
    <lineage>
        <taxon>Bacteria</taxon>
        <taxon>Pseudomonadati</taxon>
        <taxon>Pseudomonadota</taxon>
        <taxon>Gammaproteobacteria</taxon>
        <taxon>Enterobacterales</taxon>
        <taxon>Hafniaceae</taxon>
        <taxon>Edwardsiella</taxon>
    </lineage>
</organism>
<dbReference type="Pfam" id="PF00270">
    <property type="entry name" value="DEAD"/>
    <property type="match status" value="1"/>
</dbReference>
<keyword evidence="2" id="KW-0547">Nucleotide-binding</keyword>
<accession>A0A2A7U7U9</accession>
<dbReference type="Gene3D" id="3.40.50.300">
    <property type="entry name" value="P-loop containing nucleotide triphosphate hydrolases"/>
    <property type="match status" value="1"/>
</dbReference>
<dbReference type="PANTHER" id="PTHR47957:SF3">
    <property type="entry name" value="ATP-DEPENDENT HELICASE HRQ1"/>
    <property type="match status" value="1"/>
</dbReference>
<dbReference type="GO" id="GO:0006289">
    <property type="term" value="P:nucleotide-excision repair"/>
    <property type="evidence" value="ECO:0007669"/>
    <property type="project" value="TreeGrafter"/>
</dbReference>
<keyword evidence="2" id="KW-0067">ATP-binding</keyword>
<sequence>MLDPIGGFRRIQDFFISYIETSFRISDPLVAASRRKLLNSSGEFAAEPYIEPVLRYVSSDKPLEALADMENGPLKSLSPEGRKAFVELALSGLFDSKSGDATWPRRSVHAPYLHQVKMLERGIRPGCPGIVTSGTGSGKTESFMLPILAALSNEAVGWSAPHDGYLQSRWWHNTEANWISRRKGEKRPAAVRALVLYPMNALVEDQMARLRKTLDS</sequence>
<comment type="caution">
    <text evidence="2">The sequence shown here is derived from an EMBL/GenBank/DDBJ whole genome shotgun (WGS) entry which is preliminary data.</text>
</comment>
<evidence type="ECO:0000259" key="1">
    <source>
        <dbReference type="Pfam" id="PF00270"/>
    </source>
</evidence>
<dbReference type="GO" id="GO:0005524">
    <property type="term" value="F:ATP binding"/>
    <property type="evidence" value="ECO:0007669"/>
    <property type="project" value="InterPro"/>
</dbReference>
<dbReference type="GO" id="GO:0043138">
    <property type="term" value="F:3'-5' DNA helicase activity"/>
    <property type="evidence" value="ECO:0007669"/>
    <property type="project" value="TreeGrafter"/>
</dbReference>
<dbReference type="EMBL" id="PDDV01000004">
    <property type="protein sequence ID" value="PEH74364.1"/>
    <property type="molecule type" value="Genomic_DNA"/>
</dbReference>
<keyword evidence="2" id="KW-0347">Helicase</keyword>
<dbReference type="PANTHER" id="PTHR47957">
    <property type="entry name" value="ATP-DEPENDENT HELICASE HRQ1"/>
    <property type="match status" value="1"/>
</dbReference>
<reference evidence="3" key="1">
    <citation type="submission" date="2017-09" db="EMBL/GenBank/DDBJ databases">
        <title>FDA dAtabase for Regulatory Grade micrObial Sequences (FDA-ARGOS): Supporting development and validation of Infectious Disease Dx tests.</title>
        <authorList>
            <person name="Goldberg B."/>
            <person name="Campos J."/>
            <person name="Tallon L."/>
            <person name="Sadzewicz L."/>
            <person name="Ott S."/>
            <person name="Zhao X."/>
            <person name="Nagaraj S."/>
            <person name="Vavikolanu K."/>
            <person name="Aluvathingal J."/>
            <person name="Nadendla S."/>
            <person name="Geyer C."/>
            <person name="Sichtig H."/>
        </authorList>
    </citation>
    <scope>NUCLEOTIDE SEQUENCE [LARGE SCALE GENOMIC DNA]</scope>
    <source>
        <strain evidence="3">FDAARGOS_370</strain>
    </source>
</reference>
<dbReference type="InterPro" id="IPR027417">
    <property type="entry name" value="P-loop_NTPase"/>
</dbReference>
<evidence type="ECO:0000313" key="2">
    <source>
        <dbReference type="EMBL" id="PEH74364.1"/>
    </source>
</evidence>